<dbReference type="EMBL" id="JANPWB010000003">
    <property type="protein sequence ID" value="KAJ1199889.1"/>
    <property type="molecule type" value="Genomic_DNA"/>
</dbReference>
<comment type="caution">
    <text evidence="1">The sequence shown here is derived from an EMBL/GenBank/DDBJ whole genome shotgun (WGS) entry which is preliminary data.</text>
</comment>
<evidence type="ECO:0000313" key="2">
    <source>
        <dbReference type="Proteomes" id="UP001066276"/>
    </source>
</evidence>
<reference evidence="1" key="1">
    <citation type="journal article" date="2022" name="bioRxiv">
        <title>Sequencing and chromosome-scale assembly of the giantPleurodeles waltlgenome.</title>
        <authorList>
            <person name="Brown T."/>
            <person name="Elewa A."/>
            <person name="Iarovenko S."/>
            <person name="Subramanian E."/>
            <person name="Araus A.J."/>
            <person name="Petzold A."/>
            <person name="Susuki M."/>
            <person name="Suzuki K.-i.T."/>
            <person name="Hayashi T."/>
            <person name="Toyoda A."/>
            <person name="Oliveira C."/>
            <person name="Osipova E."/>
            <person name="Leigh N.D."/>
            <person name="Simon A."/>
            <person name="Yun M.H."/>
        </authorList>
    </citation>
    <scope>NUCLEOTIDE SEQUENCE</scope>
    <source>
        <strain evidence="1">20211129_DDA</strain>
        <tissue evidence="1">Liver</tissue>
    </source>
</reference>
<gene>
    <name evidence="1" type="ORF">NDU88_003721</name>
</gene>
<accession>A0AAV7VGS1</accession>
<sequence length="103" mass="11113">MVIAREGCVVMGELVMEAVADDVVHVGVSGDATGREVEEEEEGDTVEEVDVGMCAWVWCLCQCLCDDVEDLATVKADFYALGHNPNIIGAIDGTHVTFVRPQK</sequence>
<dbReference type="Proteomes" id="UP001066276">
    <property type="component" value="Chromosome 2_1"/>
</dbReference>
<proteinExistence type="predicted"/>
<keyword evidence="2" id="KW-1185">Reference proteome</keyword>
<organism evidence="1 2">
    <name type="scientific">Pleurodeles waltl</name>
    <name type="common">Iberian ribbed newt</name>
    <dbReference type="NCBI Taxonomy" id="8319"/>
    <lineage>
        <taxon>Eukaryota</taxon>
        <taxon>Metazoa</taxon>
        <taxon>Chordata</taxon>
        <taxon>Craniata</taxon>
        <taxon>Vertebrata</taxon>
        <taxon>Euteleostomi</taxon>
        <taxon>Amphibia</taxon>
        <taxon>Batrachia</taxon>
        <taxon>Caudata</taxon>
        <taxon>Salamandroidea</taxon>
        <taxon>Salamandridae</taxon>
        <taxon>Pleurodelinae</taxon>
        <taxon>Pleurodeles</taxon>
    </lineage>
</organism>
<evidence type="ECO:0008006" key="3">
    <source>
        <dbReference type="Google" id="ProtNLM"/>
    </source>
</evidence>
<name>A0AAV7VGS1_PLEWA</name>
<protein>
    <recommendedName>
        <fullName evidence="3">Nuclease HARBI1</fullName>
    </recommendedName>
</protein>
<dbReference type="AlphaFoldDB" id="A0AAV7VGS1"/>
<evidence type="ECO:0000313" key="1">
    <source>
        <dbReference type="EMBL" id="KAJ1199889.1"/>
    </source>
</evidence>